<evidence type="ECO:0000259" key="9">
    <source>
        <dbReference type="PROSITE" id="PS50109"/>
    </source>
</evidence>
<evidence type="ECO:0000313" key="11">
    <source>
        <dbReference type="Proteomes" id="UP001354989"/>
    </source>
</evidence>
<dbReference type="Gene3D" id="3.30.565.10">
    <property type="entry name" value="Histidine kinase-like ATPase, C-terminal domain"/>
    <property type="match status" value="1"/>
</dbReference>
<evidence type="ECO:0000256" key="4">
    <source>
        <dbReference type="ARBA" id="ARBA00022679"/>
    </source>
</evidence>
<keyword evidence="11" id="KW-1185">Reference proteome</keyword>
<evidence type="ECO:0000256" key="7">
    <source>
        <dbReference type="SAM" id="Phobius"/>
    </source>
</evidence>
<evidence type="ECO:0000256" key="6">
    <source>
        <dbReference type="ARBA" id="ARBA00023012"/>
    </source>
</evidence>
<evidence type="ECO:0000256" key="5">
    <source>
        <dbReference type="ARBA" id="ARBA00022777"/>
    </source>
</evidence>
<dbReference type="InterPro" id="IPR019734">
    <property type="entry name" value="TPR_rpt"/>
</dbReference>
<sequence length="701" mass="78679">MKSTLIYLLFFLSLTAFSSLDAQPISMDSLNQLSFDAKINLAEKMVHDEPNFAYRAAESAWLQAESEGNKKRMGRALPYMSLASFYQNYKIDELKHCQDAAEYNLGAKDTLGLIITRKTQGLISQGIEDYSRAKGFFENGLTLAQAIGDLYYEREMMGLLLSVESMLGNREVTLELANSLQKLHTQDPNVTVVKALPNRLVAKSFLEIGNALLRINEENNAETYLKKSLQVAEEYNLAKGIYDSQQSLGKTFAKKGSYGMALVYLAKAQEYERLANDSTALAANLLLMGEYSFRRQAKNNYEDTNLNNQAIGKIREALQIGWAKNLKYTLRDGYELLAEVYKELKDYPKAQSALEKQWEITLLINSETQNGLIAELESKTKIDEMKLKIAKAEKDQRVMEKEKNFQLMIFIGICIILVMIISGVSLVVMGKNKHSKILLAHNKEIERKNAQLEALNQTKDKFFSIISHDVKGPLHSLRSFSNILMNHPEHLSIDEIKMLAKDLDGSLENLLGLLENLLIWARSQTGAIQITPEVFSIQELVDKNHRLLGNTATNKNIQLKKGPTASVSVFADIKCIDTVLRNLISNALKFTKKEGEIYTTITERDHDVVIAVRDNGVGIPKSVQSKLFILGEKHSTMGTGNEKGTGLGLILCKEFVEQNKGKIWFESVEDQGTTFSFTLPKAKVSELPTQPAQLPEQVAHK</sequence>
<comment type="catalytic activity">
    <reaction evidence="1">
        <text>ATP + protein L-histidine = ADP + protein N-phospho-L-histidine.</text>
        <dbReference type="EC" id="2.7.13.3"/>
    </reaction>
</comment>
<dbReference type="EMBL" id="AP025292">
    <property type="protein sequence ID" value="BDC99650.1"/>
    <property type="molecule type" value="Genomic_DNA"/>
</dbReference>
<feature type="signal peptide" evidence="8">
    <location>
        <begin position="1"/>
        <end position="22"/>
    </location>
</feature>
<dbReference type="Proteomes" id="UP001354989">
    <property type="component" value="Chromosome"/>
</dbReference>
<dbReference type="Gene3D" id="1.25.40.10">
    <property type="entry name" value="Tetratricopeptide repeat domain"/>
    <property type="match status" value="2"/>
</dbReference>
<keyword evidence="7" id="KW-1133">Transmembrane helix</keyword>
<keyword evidence="6" id="KW-0902">Two-component regulatory system</keyword>
<keyword evidence="3" id="KW-0597">Phosphoprotein</keyword>
<keyword evidence="5" id="KW-0418">Kinase</keyword>
<keyword evidence="8" id="KW-0732">Signal</keyword>
<dbReference type="Pfam" id="PF00512">
    <property type="entry name" value="HisKA"/>
    <property type="match status" value="1"/>
</dbReference>
<dbReference type="Gene3D" id="1.10.287.130">
    <property type="match status" value="1"/>
</dbReference>
<feature type="chain" id="PRO_5047317765" description="histidine kinase" evidence="8">
    <location>
        <begin position="23"/>
        <end position="701"/>
    </location>
</feature>
<dbReference type="PANTHER" id="PTHR43711">
    <property type="entry name" value="TWO-COMPONENT HISTIDINE KINASE"/>
    <property type="match status" value="1"/>
</dbReference>
<dbReference type="SMART" id="SM00028">
    <property type="entry name" value="TPR"/>
    <property type="match status" value="3"/>
</dbReference>
<dbReference type="InterPro" id="IPR005467">
    <property type="entry name" value="His_kinase_dom"/>
</dbReference>
<protein>
    <recommendedName>
        <fullName evidence="2">histidine kinase</fullName>
        <ecNumber evidence="2">2.7.13.3</ecNumber>
    </recommendedName>
</protein>
<dbReference type="CDD" id="cd00075">
    <property type="entry name" value="HATPase"/>
    <property type="match status" value="1"/>
</dbReference>
<dbReference type="SMART" id="SM00387">
    <property type="entry name" value="HATPase_c"/>
    <property type="match status" value="1"/>
</dbReference>
<feature type="domain" description="Histidine kinase" evidence="9">
    <location>
        <begin position="465"/>
        <end position="683"/>
    </location>
</feature>
<gene>
    <name evidence="10" type="ORF">PEPS_19310</name>
</gene>
<dbReference type="InterPro" id="IPR003594">
    <property type="entry name" value="HATPase_dom"/>
</dbReference>
<dbReference type="InterPro" id="IPR003661">
    <property type="entry name" value="HisK_dim/P_dom"/>
</dbReference>
<dbReference type="InterPro" id="IPR036097">
    <property type="entry name" value="HisK_dim/P_sf"/>
</dbReference>
<keyword evidence="7" id="KW-0812">Transmembrane</keyword>
<dbReference type="EC" id="2.7.13.3" evidence="2"/>
<dbReference type="InterPro" id="IPR050736">
    <property type="entry name" value="Sensor_HK_Regulatory"/>
</dbReference>
<feature type="transmembrane region" description="Helical" evidence="7">
    <location>
        <begin position="407"/>
        <end position="429"/>
    </location>
</feature>
<keyword evidence="7" id="KW-0472">Membrane</keyword>
<accession>A0ABN6L8Y6</accession>
<dbReference type="Pfam" id="PF02518">
    <property type="entry name" value="HATPase_c"/>
    <property type="match status" value="1"/>
</dbReference>
<organism evidence="10 11">
    <name type="scientific">Persicobacter psychrovividus</name>
    <dbReference type="NCBI Taxonomy" id="387638"/>
    <lineage>
        <taxon>Bacteria</taxon>
        <taxon>Pseudomonadati</taxon>
        <taxon>Bacteroidota</taxon>
        <taxon>Cytophagia</taxon>
        <taxon>Cytophagales</taxon>
        <taxon>Persicobacteraceae</taxon>
        <taxon>Persicobacter</taxon>
    </lineage>
</organism>
<dbReference type="SUPFAM" id="SSF47384">
    <property type="entry name" value="Homodimeric domain of signal transducing histidine kinase"/>
    <property type="match status" value="1"/>
</dbReference>
<keyword evidence="4" id="KW-0808">Transferase</keyword>
<dbReference type="InterPro" id="IPR011990">
    <property type="entry name" value="TPR-like_helical_dom_sf"/>
</dbReference>
<dbReference type="SUPFAM" id="SSF48452">
    <property type="entry name" value="TPR-like"/>
    <property type="match status" value="1"/>
</dbReference>
<reference evidence="10 11" key="1">
    <citation type="submission" date="2021-12" db="EMBL/GenBank/DDBJ databases">
        <title>Genome sequencing of bacteria with rrn-lacking chromosome and rrn-plasmid.</title>
        <authorList>
            <person name="Anda M."/>
            <person name="Iwasaki W."/>
        </authorList>
    </citation>
    <scope>NUCLEOTIDE SEQUENCE [LARGE SCALE GENOMIC DNA]</scope>
    <source>
        <strain evidence="10 11">NBRC 101262</strain>
    </source>
</reference>
<evidence type="ECO:0000256" key="2">
    <source>
        <dbReference type="ARBA" id="ARBA00012438"/>
    </source>
</evidence>
<dbReference type="PRINTS" id="PR00344">
    <property type="entry name" value="BCTRLSENSOR"/>
</dbReference>
<evidence type="ECO:0000256" key="1">
    <source>
        <dbReference type="ARBA" id="ARBA00000085"/>
    </source>
</evidence>
<evidence type="ECO:0000313" key="10">
    <source>
        <dbReference type="EMBL" id="BDC99650.1"/>
    </source>
</evidence>
<proteinExistence type="predicted"/>
<dbReference type="InterPro" id="IPR036890">
    <property type="entry name" value="HATPase_C_sf"/>
</dbReference>
<dbReference type="SMART" id="SM00388">
    <property type="entry name" value="HisKA"/>
    <property type="match status" value="1"/>
</dbReference>
<evidence type="ECO:0000256" key="8">
    <source>
        <dbReference type="SAM" id="SignalP"/>
    </source>
</evidence>
<name>A0ABN6L8Y6_9BACT</name>
<dbReference type="PROSITE" id="PS50109">
    <property type="entry name" value="HIS_KIN"/>
    <property type="match status" value="1"/>
</dbReference>
<dbReference type="InterPro" id="IPR004358">
    <property type="entry name" value="Sig_transdc_His_kin-like_C"/>
</dbReference>
<dbReference type="PANTHER" id="PTHR43711:SF31">
    <property type="entry name" value="HISTIDINE KINASE"/>
    <property type="match status" value="1"/>
</dbReference>
<evidence type="ECO:0000256" key="3">
    <source>
        <dbReference type="ARBA" id="ARBA00022553"/>
    </source>
</evidence>
<dbReference type="SUPFAM" id="SSF55874">
    <property type="entry name" value="ATPase domain of HSP90 chaperone/DNA topoisomerase II/histidine kinase"/>
    <property type="match status" value="1"/>
</dbReference>